<comment type="function">
    <text evidence="2">Antitoxin component of a type II toxin-antitoxin (TA) system.</text>
</comment>
<organism evidence="3 4">
    <name type="scientific">Candidatus Protochlamydia amoebophila</name>
    <dbReference type="NCBI Taxonomy" id="362787"/>
    <lineage>
        <taxon>Bacteria</taxon>
        <taxon>Pseudomonadati</taxon>
        <taxon>Chlamydiota</taxon>
        <taxon>Chlamydiia</taxon>
        <taxon>Parachlamydiales</taxon>
        <taxon>Parachlamydiaceae</taxon>
        <taxon>Candidatus Protochlamydia</taxon>
    </lineage>
</organism>
<dbReference type="SUPFAM" id="SSF143120">
    <property type="entry name" value="YefM-like"/>
    <property type="match status" value="1"/>
</dbReference>
<evidence type="ECO:0000256" key="1">
    <source>
        <dbReference type="ARBA" id="ARBA00009981"/>
    </source>
</evidence>
<proteinExistence type="inferred from homology"/>
<dbReference type="Proteomes" id="UP000031465">
    <property type="component" value="Unassembled WGS sequence"/>
</dbReference>
<gene>
    <name evidence="3" type="ORF">DB44_BG00200</name>
</gene>
<accession>A0A0C1JS73</accession>
<sequence length="72" mass="8149">MEKAKVMSFVEFRQNLSECVNLAKYKGERFLITRNGKTVGAFVPVEDLEKINAFNNVTTDTATDEISPEFES</sequence>
<evidence type="ECO:0000313" key="4">
    <source>
        <dbReference type="Proteomes" id="UP000031465"/>
    </source>
</evidence>
<dbReference type="InterPro" id="IPR006442">
    <property type="entry name" value="Antitoxin_Phd/YefM"/>
</dbReference>
<name>A0A0C1JS73_9BACT</name>
<protein>
    <recommendedName>
        <fullName evidence="2">Antitoxin</fullName>
    </recommendedName>
</protein>
<dbReference type="EMBL" id="JSAN01000030">
    <property type="protein sequence ID" value="KIC73331.1"/>
    <property type="molecule type" value="Genomic_DNA"/>
</dbReference>
<comment type="caution">
    <text evidence="3">The sequence shown here is derived from an EMBL/GenBank/DDBJ whole genome shotgun (WGS) entry which is preliminary data.</text>
</comment>
<dbReference type="PATRIC" id="fig|362787.3.peg.435"/>
<dbReference type="InterPro" id="IPR036165">
    <property type="entry name" value="YefM-like_sf"/>
</dbReference>
<dbReference type="NCBIfam" id="TIGR01552">
    <property type="entry name" value="phd_fam"/>
    <property type="match status" value="1"/>
</dbReference>
<evidence type="ECO:0000256" key="2">
    <source>
        <dbReference type="RuleBase" id="RU362080"/>
    </source>
</evidence>
<dbReference type="AlphaFoldDB" id="A0A0C1JS73"/>
<dbReference type="Pfam" id="PF02604">
    <property type="entry name" value="PhdYeFM_antitox"/>
    <property type="match status" value="1"/>
</dbReference>
<dbReference type="Gene3D" id="3.40.1620.10">
    <property type="entry name" value="YefM-like domain"/>
    <property type="match status" value="1"/>
</dbReference>
<evidence type="ECO:0000313" key="3">
    <source>
        <dbReference type="EMBL" id="KIC73331.1"/>
    </source>
</evidence>
<dbReference type="RefSeq" id="WP_039356737.1">
    <property type="nucleotide sequence ID" value="NZ_JSAN01000030.1"/>
</dbReference>
<reference evidence="3 4" key="1">
    <citation type="journal article" date="2014" name="Mol. Biol. Evol.">
        <title>Massive expansion of Ubiquitination-related gene families within the Chlamydiae.</title>
        <authorList>
            <person name="Domman D."/>
            <person name="Collingro A."/>
            <person name="Lagkouvardos I."/>
            <person name="Gehre L."/>
            <person name="Weinmaier T."/>
            <person name="Rattei T."/>
            <person name="Subtil A."/>
            <person name="Horn M."/>
        </authorList>
    </citation>
    <scope>NUCLEOTIDE SEQUENCE [LARGE SCALE GENOMIC DNA]</scope>
    <source>
        <strain evidence="3 4">EI2</strain>
    </source>
</reference>
<comment type="similarity">
    <text evidence="1 2">Belongs to the phD/YefM antitoxin family.</text>
</comment>